<feature type="binding site" evidence="6">
    <location>
        <position position="34"/>
    </location>
    <ligand>
        <name>Ca(2+)</name>
        <dbReference type="ChEBI" id="CHEBI:29108"/>
        <label>1</label>
    </ligand>
</feature>
<feature type="non-terminal residue" evidence="9">
    <location>
        <position position="89"/>
    </location>
</feature>
<feature type="binding site" evidence="6">
    <location>
        <position position="32"/>
    </location>
    <ligand>
        <name>Ca(2+)</name>
        <dbReference type="ChEBI" id="CHEBI:29108"/>
        <label>1</label>
    </ligand>
</feature>
<dbReference type="AlphaFoldDB" id="A0A7K9K517"/>
<evidence type="ECO:0000259" key="8">
    <source>
        <dbReference type="PROSITE" id="PS50222"/>
    </source>
</evidence>
<feature type="binding site" evidence="6">
    <location>
        <position position="43"/>
    </location>
    <ligand>
        <name>Ca(2+)</name>
        <dbReference type="ChEBI" id="CHEBI:29108"/>
        <label>1</label>
    </ligand>
</feature>
<feature type="domain" description="EF-hand" evidence="8">
    <location>
        <begin position="19"/>
        <end position="54"/>
    </location>
</feature>
<dbReference type="InterPro" id="IPR011992">
    <property type="entry name" value="EF-hand-dom_pair"/>
</dbReference>
<reference evidence="9 10" key="1">
    <citation type="submission" date="2019-09" db="EMBL/GenBank/DDBJ databases">
        <title>Bird 10,000 Genomes (B10K) Project - Family phase.</title>
        <authorList>
            <person name="Zhang G."/>
        </authorList>
    </citation>
    <scope>NUCLEOTIDE SEQUENCE [LARGE SCALE GENOMIC DNA]</scope>
    <source>
        <strain evidence="9">B10K-DU-001-34</strain>
        <tissue evidence="9">Muscle</tissue>
    </source>
</reference>
<feature type="binding site" evidence="6">
    <location>
        <position position="73"/>
    </location>
    <ligand>
        <name>Ca(2+)</name>
        <dbReference type="ChEBI" id="CHEBI:29108"/>
        <label>1</label>
    </ligand>
</feature>
<feature type="binding site" evidence="6">
    <location>
        <position position="75"/>
    </location>
    <ligand>
        <name>Ca(2+)</name>
        <dbReference type="ChEBI" id="CHEBI:29108"/>
        <label>1</label>
    </ligand>
</feature>
<dbReference type="PANTHER" id="PTHR11653">
    <property type="entry name" value="PARVALBUMIN ALPHA"/>
    <property type="match status" value="1"/>
</dbReference>
<feature type="non-terminal residue" evidence="9">
    <location>
        <position position="1"/>
    </location>
</feature>
<feature type="binding site" evidence="6">
    <location>
        <position position="71"/>
    </location>
    <ligand>
        <name>Ca(2+)</name>
        <dbReference type="ChEBI" id="CHEBI:29108"/>
        <label>1</label>
    </ligand>
</feature>
<dbReference type="InterPro" id="IPR008080">
    <property type="entry name" value="Parvalbumin"/>
</dbReference>
<dbReference type="EMBL" id="VWZP01006196">
    <property type="protein sequence ID" value="NXH44705.1"/>
    <property type="molecule type" value="Genomic_DNA"/>
</dbReference>
<comment type="caution">
    <text evidence="9">The sequence shown here is derived from an EMBL/GenBank/DDBJ whole genome shotgun (WGS) entry which is preliminary data.</text>
</comment>
<keyword evidence="10" id="KW-1185">Reference proteome</keyword>
<keyword evidence="3 6" id="KW-0106">Calcium</keyword>
<dbReference type="Proteomes" id="UP000523279">
    <property type="component" value="Unassembled WGS sequence"/>
</dbReference>
<dbReference type="PROSITE" id="PS50222">
    <property type="entry name" value="EF_HAND_2"/>
    <property type="match status" value="1"/>
</dbReference>
<evidence type="ECO:0000256" key="3">
    <source>
        <dbReference type="ARBA" id="ARBA00022837"/>
    </source>
</evidence>
<evidence type="ECO:0000313" key="9">
    <source>
        <dbReference type="EMBL" id="NXH44705.1"/>
    </source>
</evidence>
<evidence type="ECO:0000313" key="10">
    <source>
        <dbReference type="Proteomes" id="UP000523279"/>
    </source>
</evidence>
<sequence>DSFDYRTFFVKVGLKSKSNQVHQVGQVFHFLDKDLNGFIEEEELIIFLKDFSASARDLTDAETEALLAAGDSDGDNKMGLDGETALIKM</sequence>
<dbReference type="GO" id="GO:0005509">
    <property type="term" value="F:calcium ion binding"/>
    <property type="evidence" value="ECO:0007669"/>
    <property type="project" value="UniProtKB-UniRule"/>
</dbReference>
<name>A0A7K9K517_9PASE</name>
<gene>
    <name evidence="9" type="primary">Prvb</name>
    <name evidence="9" type="ORF">DICEXI_R04707</name>
</gene>
<dbReference type="InterPro" id="IPR002048">
    <property type="entry name" value="EF_hand_dom"/>
</dbReference>
<evidence type="ECO:0000256" key="2">
    <source>
        <dbReference type="ARBA" id="ARBA00022723"/>
    </source>
</evidence>
<dbReference type="PANTHER" id="PTHR11653:SF12">
    <property type="entry name" value="PARVALBUMIN"/>
    <property type="match status" value="1"/>
</dbReference>
<comment type="similarity">
    <text evidence="1 7">Belongs to the parvalbumin family.</text>
</comment>
<evidence type="ECO:0000256" key="7">
    <source>
        <dbReference type="RuleBase" id="RU368048"/>
    </source>
</evidence>
<keyword evidence="2 6" id="KW-0479">Metal-binding</keyword>
<dbReference type="Gene3D" id="1.10.238.10">
    <property type="entry name" value="EF-hand"/>
    <property type="match status" value="1"/>
</dbReference>
<keyword evidence="4" id="KW-0514">Muscle protein</keyword>
<dbReference type="Pfam" id="PF13499">
    <property type="entry name" value="EF-hand_7"/>
    <property type="match status" value="1"/>
</dbReference>
<proteinExistence type="inferred from homology"/>
<evidence type="ECO:0000256" key="4">
    <source>
        <dbReference type="ARBA" id="ARBA00023179"/>
    </source>
</evidence>
<evidence type="ECO:0000256" key="6">
    <source>
        <dbReference type="PIRSR" id="PIRSR608080-1"/>
    </source>
</evidence>
<accession>A0A7K9K517</accession>
<evidence type="ECO:0000256" key="1">
    <source>
        <dbReference type="ARBA" id="ARBA00009753"/>
    </source>
</evidence>
<dbReference type="PRINTS" id="PR01697">
    <property type="entry name" value="PARVALBUMIN"/>
</dbReference>
<comment type="function">
    <text evidence="5 7">In muscle, parvalbumin is thought to be involved in relaxation after contraction. It binds two calcium ions.</text>
</comment>
<protein>
    <recommendedName>
        <fullName evidence="7">Parvalbumin</fullName>
    </recommendedName>
</protein>
<feature type="binding site" evidence="6">
    <location>
        <position position="38"/>
    </location>
    <ligand>
        <name>Ca(2+)</name>
        <dbReference type="ChEBI" id="CHEBI:29108"/>
        <label>1</label>
    </ligand>
</feature>
<dbReference type="GO" id="GO:0005737">
    <property type="term" value="C:cytoplasm"/>
    <property type="evidence" value="ECO:0007669"/>
    <property type="project" value="TreeGrafter"/>
</dbReference>
<evidence type="ECO:0000256" key="5">
    <source>
        <dbReference type="ARBA" id="ARBA00025308"/>
    </source>
</evidence>
<organism evidence="9 10">
    <name type="scientific">Dicaeum eximium</name>
    <dbReference type="NCBI Taxonomy" id="667154"/>
    <lineage>
        <taxon>Eukaryota</taxon>
        <taxon>Metazoa</taxon>
        <taxon>Chordata</taxon>
        <taxon>Craniata</taxon>
        <taxon>Vertebrata</taxon>
        <taxon>Euteleostomi</taxon>
        <taxon>Archelosauria</taxon>
        <taxon>Archosauria</taxon>
        <taxon>Dinosauria</taxon>
        <taxon>Saurischia</taxon>
        <taxon>Theropoda</taxon>
        <taxon>Coelurosauria</taxon>
        <taxon>Aves</taxon>
        <taxon>Neognathae</taxon>
        <taxon>Neoaves</taxon>
        <taxon>Telluraves</taxon>
        <taxon>Australaves</taxon>
        <taxon>Passeriformes</taxon>
        <taxon>Passeroidea</taxon>
        <taxon>Dicaeidae</taxon>
        <taxon>Dicaeum</taxon>
    </lineage>
</organism>
<dbReference type="SUPFAM" id="SSF47473">
    <property type="entry name" value="EF-hand"/>
    <property type="match status" value="1"/>
</dbReference>
<feature type="binding site" evidence="6">
    <location>
        <position position="77"/>
    </location>
    <ligand>
        <name>Ca(2+)</name>
        <dbReference type="ChEBI" id="CHEBI:29108"/>
        <label>1</label>
    </ligand>
</feature>